<sequence>MIIHETVRFWRNRFDPMFAAAIRRGRV</sequence>
<proteinExistence type="predicted"/>
<name>A0A2W5RYY5_CERSP</name>
<dbReference type="AlphaFoldDB" id="A0A2W5RYY5"/>
<accession>A0A2W5RYY5</accession>
<protein>
    <submittedName>
        <fullName evidence="1">IS6 family transposase</fullName>
    </submittedName>
</protein>
<evidence type="ECO:0000313" key="1">
    <source>
        <dbReference type="EMBL" id="PZQ94599.1"/>
    </source>
</evidence>
<comment type="caution">
    <text evidence="1">The sequence shown here is derived from an EMBL/GenBank/DDBJ whole genome shotgun (WGS) entry which is preliminary data.</text>
</comment>
<gene>
    <name evidence="1" type="ORF">DI533_21905</name>
</gene>
<evidence type="ECO:0000313" key="2">
    <source>
        <dbReference type="Proteomes" id="UP000248975"/>
    </source>
</evidence>
<feature type="non-terminal residue" evidence="1">
    <location>
        <position position="27"/>
    </location>
</feature>
<dbReference type="Proteomes" id="UP000248975">
    <property type="component" value="Unassembled WGS sequence"/>
</dbReference>
<organism evidence="1 2">
    <name type="scientific">Cereibacter sphaeroides</name>
    <name type="common">Rhodobacter sphaeroides</name>
    <dbReference type="NCBI Taxonomy" id="1063"/>
    <lineage>
        <taxon>Bacteria</taxon>
        <taxon>Pseudomonadati</taxon>
        <taxon>Pseudomonadota</taxon>
        <taxon>Alphaproteobacteria</taxon>
        <taxon>Rhodobacterales</taxon>
        <taxon>Paracoccaceae</taxon>
        <taxon>Cereibacter</taxon>
    </lineage>
</organism>
<dbReference type="EMBL" id="QFQS01000017">
    <property type="protein sequence ID" value="PZQ94599.1"/>
    <property type="molecule type" value="Genomic_DNA"/>
</dbReference>
<reference evidence="1 2" key="1">
    <citation type="submission" date="2017-08" db="EMBL/GenBank/DDBJ databases">
        <title>Infants hospitalized years apart are colonized by the same room-sourced microbial strains.</title>
        <authorList>
            <person name="Brooks B."/>
            <person name="Olm M.R."/>
            <person name="Firek B.A."/>
            <person name="Baker R."/>
            <person name="Thomas B.C."/>
            <person name="Morowitz M.J."/>
            <person name="Banfield J.F."/>
        </authorList>
    </citation>
    <scope>NUCLEOTIDE SEQUENCE [LARGE SCALE GENOMIC DNA]</scope>
    <source>
        <strain evidence="1">S2_003_000_R2_11</strain>
    </source>
</reference>